<evidence type="ECO:0000313" key="2">
    <source>
        <dbReference type="EMBL" id="RXI77973.1"/>
    </source>
</evidence>
<comment type="caution">
    <text evidence="2">The sequence shown here is derived from an EMBL/GenBank/DDBJ whole genome shotgun (WGS) entry which is preliminary data.</text>
</comment>
<gene>
    <name evidence="2" type="ORF">DXH47_08195</name>
</gene>
<name>A0A4V1LF95_9LACO</name>
<dbReference type="AlphaFoldDB" id="A0A4V1LF95"/>
<accession>A0A4V1LF95</accession>
<evidence type="ECO:0000256" key="1">
    <source>
        <dbReference type="SAM" id="MobiDB-lite"/>
    </source>
</evidence>
<evidence type="ECO:0000313" key="3">
    <source>
        <dbReference type="Proteomes" id="UP000290602"/>
    </source>
</evidence>
<organism evidence="2 3">
    <name type="scientific">Levilactobacillus suantsaii</name>
    <dbReference type="NCBI Taxonomy" id="2292255"/>
    <lineage>
        <taxon>Bacteria</taxon>
        <taxon>Bacillati</taxon>
        <taxon>Bacillota</taxon>
        <taxon>Bacilli</taxon>
        <taxon>Lactobacillales</taxon>
        <taxon>Lactobacillaceae</taxon>
        <taxon>Levilactobacillus</taxon>
    </lineage>
</organism>
<keyword evidence="3" id="KW-1185">Reference proteome</keyword>
<reference evidence="2 3" key="1">
    <citation type="submission" date="2018-08" db="EMBL/GenBank/DDBJ databases">
        <title>Lactobacillus suantsai sp. nov., isolated from traditional fermented suan-tsai in Taiwan.</title>
        <authorList>
            <person name="Huang C.-H."/>
        </authorList>
    </citation>
    <scope>NUCLEOTIDE SEQUENCE [LARGE SCALE GENOMIC DNA]</scope>
    <source>
        <strain evidence="2 3">BCRC 12945</strain>
    </source>
</reference>
<feature type="compositionally biased region" description="Low complexity" evidence="1">
    <location>
        <begin position="142"/>
        <end position="153"/>
    </location>
</feature>
<dbReference type="OrthoDB" id="2328048at2"/>
<dbReference type="EMBL" id="QXIL01000016">
    <property type="protein sequence ID" value="RXI77973.1"/>
    <property type="molecule type" value="Genomic_DNA"/>
</dbReference>
<dbReference type="RefSeq" id="WP_129032856.1">
    <property type="nucleotide sequence ID" value="NZ_QXIL01000016.1"/>
</dbReference>
<sequence length="171" mass="19123">MQVESIGWAFDVLQADALDDSYPRIEALFVGRTPAVAYDAQNQPKFNRTIERRLKALERDLRHKHQADLSTLGSADLAQNALIIQRLVTDYSNQLRAQILVPAQLDLESLTLAGEWPLFWNERAPLVRQKAQSQTPMPLNPTPQTSQPTTPQPADHHHPDTPNGGATYTPV</sequence>
<protein>
    <submittedName>
        <fullName evidence="2">Uncharacterized protein</fullName>
    </submittedName>
</protein>
<feature type="region of interest" description="Disordered" evidence="1">
    <location>
        <begin position="129"/>
        <end position="171"/>
    </location>
</feature>
<proteinExistence type="predicted"/>
<dbReference type="Proteomes" id="UP000290602">
    <property type="component" value="Unassembled WGS sequence"/>
</dbReference>